<dbReference type="Proteomes" id="UP000074914">
    <property type="component" value="Chromosome"/>
</dbReference>
<dbReference type="RefSeq" id="WP_062113168.1">
    <property type="nucleotide sequence ID" value="NZ_CP013236.1"/>
</dbReference>
<evidence type="ECO:0000313" key="1">
    <source>
        <dbReference type="EMBL" id="AMP13697.1"/>
    </source>
</evidence>
<gene>
    <name evidence="1" type="ORF">CPter291_1423</name>
</gene>
<sequence length="62" mass="6924">MESKKIDWLGRTVAHEGITIGIVTQIRPNVANGRRYAFVQPHNQEHGECRIPVDELTLADAA</sequence>
<protein>
    <recommendedName>
        <fullName evidence="3">DUF2171 domain-containing protein</fullName>
    </recommendedName>
</protein>
<dbReference type="EMBL" id="CP013236">
    <property type="protein sequence ID" value="AMP13697.1"/>
    <property type="molecule type" value="Genomic_DNA"/>
</dbReference>
<organism evidence="1 2">
    <name type="scientific">Collimonas pratensis</name>
    <dbReference type="NCBI Taxonomy" id="279113"/>
    <lineage>
        <taxon>Bacteria</taxon>
        <taxon>Pseudomonadati</taxon>
        <taxon>Pseudomonadota</taxon>
        <taxon>Betaproteobacteria</taxon>
        <taxon>Burkholderiales</taxon>
        <taxon>Oxalobacteraceae</taxon>
        <taxon>Collimonas</taxon>
    </lineage>
</organism>
<proteinExistence type="predicted"/>
<evidence type="ECO:0008006" key="3">
    <source>
        <dbReference type="Google" id="ProtNLM"/>
    </source>
</evidence>
<name>A0ABN4M8B6_9BURK</name>
<reference evidence="1 2" key="1">
    <citation type="submission" date="2015-11" db="EMBL/GenBank/DDBJ databases">
        <title>Exploring the genomic traits of fungus-feeding bacterial genus Collimonas.</title>
        <authorList>
            <person name="Song C."/>
            <person name="Schmidt R."/>
            <person name="de Jager V."/>
            <person name="Krzyzanowska D."/>
            <person name="Jongedijk E."/>
            <person name="Cankar K."/>
            <person name="Beekwilder J."/>
            <person name="van Veen A."/>
            <person name="de Boer W."/>
            <person name="van Veen J.A."/>
            <person name="Garbeva P."/>
        </authorList>
    </citation>
    <scope>NUCLEOTIDE SEQUENCE [LARGE SCALE GENOMIC DNA]</scope>
    <source>
        <strain evidence="1 2">Ter291</strain>
    </source>
</reference>
<accession>A0ABN4M8B6</accession>
<evidence type="ECO:0000313" key="2">
    <source>
        <dbReference type="Proteomes" id="UP000074914"/>
    </source>
</evidence>
<keyword evidence="2" id="KW-1185">Reference proteome</keyword>